<dbReference type="RefSeq" id="WP_385939945.1">
    <property type="nucleotide sequence ID" value="NZ_JBHSOZ010000003.1"/>
</dbReference>
<evidence type="ECO:0000256" key="6">
    <source>
        <dbReference type="ARBA" id="ARBA00023306"/>
    </source>
</evidence>
<evidence type="ECO:0000256" key="1">
    <source>
        <dbReference type="ARBA" id="ARBA00004496"/>
    </source>
</evidence>
<protein>
    <recommendedName>
        <fullName evidence="2">Cell division protein ZapA</fullName>
    </recommendedName>
    <alternativeName>
        <fullName evidence="9">Z ring-associated protein ZapA</fullName>
    </alternativeName>
</protein>
<dbReference type="Pfam" id="PF05164">
    <property type="entry name" value="ZapA"/>
    <property type="match status" value="1"/>
</dbReference>
<evidence type="ECO:0000256" key="8">
    <source>
        <dbReference type="ARBA" id="ARBA00026068"/>
    </source>
</evidence>
<dbReference type="PANTHER" id="PTHR34981">
    <property type="entry name" value="CELL DIVISION PROTEIN ZAPA"/>
    <property type="match status" value="1"/>
</dbReference>
<keyword evidence="6" id="KW-0131">Cell cycle</keyword>
<dbReference type="InterPro" id="IPR053712">
    <property type="entry name" value="Bac_CellDiv_Activator"/>
</dbReference>
<evidence type="ECO:0000256" key="9">
    <source>
        <dbReference type="ARBA" id="ARBA00033158"/>
    </source>
</evidence>
<dbReference type="SUPFAM" id="SSF102829">
    <property type="entry name" value="Cell division protein ZapA-like"/>
    <property type="match status" value="1"/>
</dbReference>
<dbReference type="NCBIfam" id="NF010724">
    <property type="entry name" value="PRK14126.1"/>
    <property type="match status" value="1"/>
</dbReference>
<comment type="caution">
    <text evidence="10">The sequence shown here is derived from an EMBL/GenBank/DDBJ whole genome shotgun (WGS) entry which is preliminary data.</text>
</comment>
<dbReference type="InterPro" id="IPR007838">
    <property type="entry name" value="Cell_div_ZapA-like"/>
</dbReference>
<evidence type="ECO:0000256" key="5">
    <source>
        <dbReference type="ARBA" id="ARBA00023210"/>
    </source>
</evidence>
<evidence type="ECO:0000256" key="4">
    <source>
        <dbReference type="ARBA" id="ARBA00022618"/>
    </source>
</evidence>
<comment type="subunit">
    <text evidence="8">Homodimer. Interacts with FtsZ.</text>
</comment>
<dbReference type="Gene3D" id="6.10.250.790">
    <property type="match status" value="1"/>
</dbReference>
<keyword evidence="4 10" id="KW-0132">Cell division</keyword>
<reference evidence="11" key="1">
    <citation type="journal article" date="2019" name="Int. J. Syst. Evol. Microbiol.">
        <title>The Global Catalogue of Microorganisms (GCM) 10K type strain sequencing project: providing services to taxonomists for standard genome sequencing and annotation.</title>
        <authorList>
            <consortium name="The Broad Institute Genomics Platform"/>
            <consortium name="The Broad Institute Genome Sequencing Center for Infectious Disease"/>
            <person name="Wu L."/>
            <person name="Ma J."/>
        </authorList>
    </citation>
    <scope>NUCLEOTIDE SEQUENCE [LARGE SCALE GENOMIC DNA]</scope>
    <source>
        <strain evidence="11">CECT 7184</strain>
    </source>
</reference>
<dbReference type="EMBL" id="JBHSOZ010000003">
    <property type="protein sequence ID" value="MFC5712723.1"/>
    <property type="molecule type" value="Genomic_DNA"/>
</dbReference>
<evidence type="ECO:0000256" key="2">
    <source>
        <dbReference type="ARBA" id="ARBA00015195"/>
    </source>
</evidence>
<evidence type="ECO:0000256" key="3">
    <source>
        <dbReference type="ARBA" id="ARBA00022490"/>
    </source>
</evidence>
<keyword evidence="3" id="KW-0963">Cytoplasm</keyword>
<dbReference type="PANTHER" id="PTHR34981:SF1">
    <property type="entry name" value="CELL DIVISION PROTEIN ZAPA"/>
    <property type="match status" value="1"/>
</dbReference>
<keyword evidence="5" id="KW-0717">Septation</keyword>
<dbReference type="GO" id="GO:0051301">
    <property type="term" value="P:cell division"/>
    <property type="evidence" value="ECO:0007669"/>
    <property type="project" value="UniProtKB-KW"/>
</dbReference>
<sequence length="87" mass="10141">MSEGNKKQRTTVSIYGQQYTIVGKESSSHVVRVAEYVDHKMREIKNSNPYLDTTKLAVLTSINLVDEHLKLLEKLKEYENEENEKDR</sequence>
<accession>A0ABW0YQA8</accession>
<dbReference type="Proteomes" id="UP001596142">
    <property type="component" value="Unassembled WGS sequence"/>
</dbReference>
<evidence type="ECO:0000313" key="10">
    <source>
        <dbReference type="EMBL" id="MFC5712723.1"/>
    </source>
</evidence>
<proteinExistence type="predicted"/>
<keyword evidence="11" id="KW-1185">Reference proteome</keyword>
<comment type="subcellular location">
    <subcellularLocation>
        <location evidence="1">Cytoplasm</location>
    </subcellularLocation>
</comment>
<evidence type="ECO:0000256" key="7">
    <source>
        <dbReference type="ARBA" id="ARBA00024910"/>
    </source>
</evidence>
<dbReference type="InterPro" id="IPR036192">
    <property type="entry name" value="Cell_div_ZapA-like_sf"/>
</dbReference>
<name>A0ABW0YQA8_9BACI</name>
<evidence type="ECO:0000313" key="11">
    <source>
        <dbReference type="Proteomes" id="UP001596142"/>
    </source>
</evidence>
<organism evidence="10 11">
    <name type="scientific">Thalassorhabdus alkalitolerans</name>
    <dbReference type="NCBI Taxonomy" id="2282697"/>
    <lineage>
        <taxon>Bacteria</taxon>
        <taxon>Bacillati</taxon>
        <taxon>Bacillota</taxon>
        <taxon>Bacilli</taxon>
        <taxon>Bacillales</taxon>
        <taxon>Bacillaceae</taxon>
        <taxon>Thalassorhabdus</taxon>
    </lineage>
</organism>
<gene>
    <name evidence="10" type="primary">zapA</name>
    <name evidence="10" type="ORF">ACFPU1_08010</name>
</gene>
<comment type="function">
    <text evidence="7">Activator of cell division through the inhibition of FtsZ GTPase activity, therefore promoting FtsZ assembly into bundles of protofilaments necessary for the formation of the division Z ring. It is recruited early at mid-cell but it is not essential for cell division.</text>
</comment>